<dbReference type="AlphaFoldDB" id="A0A7T1AJP1"/>
<evidence type="ECO:0000313" key="14">
    <source>
        <dbReference type="Proteomes" id="UP000594463"/>
    </source>
</evidence>
<dbReference type="InterPro" id="IPR020568">
    <property type="entry name" value="Ribosomal_Su5_D2-typ_SF"/>
</dbReference>
<dbReference type="Gene3D" id="3.30.1700.10">
    <property type="entry name" value="lpxc deacetylase, domain 2"/>
    <property type="match status" value="1"/>
</dbReference>
<dbReference type="EMBL" id="CP065383">
    <property type="protein sequence ID" value="QPM67162.1"/>
    <property type="molecule type" value="Genomic_DNA"/>
</dbReference>
<reference evidence="13 14" key="1">
    <citation type="journal article" date="2021" name="Nat. Commun.">
        <title>Isolation of a member of the candidate phylum Atribacteria reveals a unique cell membrane structure.</title>
        <authorList>
            <person name="Taiki K."/>
            <person name="Nobu M.K."/>
            <person name="Kusada H."/>
            <person name="Meng X.-Y."/>
            <person name="Hosoki N."/>
            <person name="Uematsu K."/>
            <person name="Yoshioka H."/>
            <person name="Kamagata Y."/>
            <person name="Tamaki H."/>
        </authorList>
    </citation>
    <scope>NUCLEOTIDE SEQUENCE [LARGE SCALE GENOMIC DNA]</scope>
    <source>
        <strain evidence="13 14">RT761</strain>
    </source>
</reference>
<dbReference type="Gene3D" id="3.30.230.20">
    <property type="entry name" value="lpxc deacetylase, domain 1"/>
    <property type="match status" value="1"/>
</dbReference>
<evidence type="ECO:0000256" key="8">
    <source>
        <dbReference type="ARBA" id="ARBA00022801"/>
    </source>
</evidence>
<dbReference type="GO" id="GO:0009245">
    <property type="term" value="P:lipid A biosynthetic process"/>
    <property type="evidence" value="ECO:0007669"/>
    <property type="project" value="UniProtKB-UniRule"/>
</dbReference>
<dbReference type="GO" id="GO:0103117">
    <property type="term" value="F:UDP-3-O-acyl-N-acetylglucosamine deacetylase activity"/>
    <property type="evidence" value="ECO:0007669"/>
    <property type="project" value="UniProtKB-UniRule"/>
</dbReference>
<name>A0A7T1AJP1_ATRLM</name>
<dbReference type="InterPro" id="IPR011334">
    <property type="entry name" value="UDP-acyl_GlcNac_deAcase_C"/>
</dbReference>
<comment type="cofactor">
    <cofactor evidence="1">
        <name>Zn(2+)</name>
        <dbReference type="ChEBI" id="CHEBI:29105"/>
    </cofactor>
</comment>
<keyword evidence="10" id="KW-0443">Lipid metabolism</keyword>
<dbReference type="KEGG" id="alam:RT761_00354"/>
<gene>
    <name evidence="13" type="primary">lpxC</name>
    <name evidence="13" type="ORF">RT761_00354</name>
</gene>
<dbReference type="UniPathway" id="UPA00359">
    <property type="reaction ID" value="UER00478"/>
</dbReference>
<proteinExistence type="predicted"/>
<accession>A0A7T1AJP1</accession>
<dbReference type="Pfam" id="PF03331">
    <property type="entry name" value="LpxC"/>
    <property type="match status" value="1"/>
</dbReference>
<comment type="function">
    <text evidence="2">Catalyzes the hydrolysis of UDP-3-O-myristoyl-N-acetylglucosamine to form UDP-3-O-myristoylglucosamine and acetate, the committed step in lipid A biosynthesis.</text>
</comment>
<keyword evidence="14" id="KW-1185">Reference proteome</keyword>
<keyword evidence="7" id="KW-0479">Metal-binding</keyword>
<evidence type="ECO:0000256" key="4">
    <source>
        <dbReference type="ARBA" id="ARBA00012745"/>
    </source>
</evidence>
<keyword evidence="9" id="KW-0862">Zinc</keyword>
<dbReference type="NCBIfam" id="TIGR00325">
    <property type="entry name" value="lpxC"/>
    <property type="match status" value="1"/>
</dbReference>
<evidence type="ECO:0000256" key="2">
    <source>
        <dbReference type="ARBA" id="ARBA00002923"/>
    </source>
</evidence>
<keyword evidence="6" id="KW-0441">Lipid A biosynthesis</keyword>
<evidence type="ECO:0000256" key="12">
    <source>
        <dbReference type="NCBIfam" id="TIGR00325"/>
    </source>
</evidence>
<dbReference type="InterPro" id="IPR004463">
    <property type="entry name" value="UDP-acyl_GlcNac_deAcase"/>
</dbReference>
<protein>
    <recommendedName>
        <fullName evidence="4 12">UDP-3-O-acyl-N-acetylglucosamine deacetylase</fullName>
        <ecNumber evidence="4 12">3.5.1.108</ecNumber>
    </recommendedName>
</protein>
<dbReference type="InterPro" id="IPR015870">
    <property type="entry name" value="UDP-acyl_N-AcGlcN_deAcase_N"/>
</dbReference>
<organism evidence="13 14">
    <name type="scientific">Atribacter laminatus</name>
    <dbReference type="NCBI Taxonomy" id="2847778"/>
    <lineage>
        <taxon>Bacteria</taxon>
        <taxon>Pseudomonadati</taxon>
        <taxon>Atribacterota</taxon>
        <taxon>Atribacteria</taxon>
        <taxon>Atribacterales</taxon>
        <taxon>Atribacteraceae</taxon>
        <taxon>Atribacter</taxon>
    </lineage>
</organism>
<comment type="pathway">
    <text evidence="3">Glycolipid biosynthesis; lipid IV(A) biosynthesis; lipid IV(A) from (3R)-3-hydroxytetradecanoyl-[acyl-carrier-protein] and UDP-N-acetyl-alpha-D-glucosamine: step 2/6.</text>
</comment>
<evidence type="ECO:0000313" key="13">
    <source>
        <dbReference type="EMBL" id="QPM67162.1"/>
    </source>
</evidence>
<dbReference type="RefSeq" id="WP_218112384.1">
    <property type="nucleotide sequence ID" value="NZ_CP065383.1"/>
</dbReference>
<sequence length="295" mass="32930">MAKNQEFGEKSVQILISAKKQKTISGSFSIIGKGLHSGRDTRVEVHPAEVDQGIVFQVFQNQKDGIIPANYNQLHSGNRNSTLTKDGISLSTIEHFLAASWGADVDNLLVKVEGEELPAGEGSCSFWVKNFNRVGIKEQKHNRAYYQIQEVLEVGNHGRYLFALPSDVFKITYLLDYFFGSAFALCMTFSENEGKFCQIAKARTFAFQDEVQHIIQTGLGKGVRESALILDEKGQSDKKFSVEGEPAYHKIIDLIGDLMLIGRRIIGHFIGIRSGHSLNHQMVKLIAKKARLLDE</sequence>
<dbReference type="EC" id="3.5.1.108" evidence="4 12"/>
<keyword evidence="5" id="KW-0444">Lipid biosynthesis</keyword>
<evidence type="ECO:0000256" key="11">
    <source>
        <dbReference type="ARBA" id="ARBA00024535"/>
    </source>
</evidence>
<dbReference type="GO" id="GO:0046872">
    <property type="term" value="F:metal ion binding"/>
    <property type="evidence" value="ECO:0007669"/>
    <property type="project" value="UniProtKB-KW"/>
</dbReference>
<comment type="catalytic activity">
    <reaction evidence="11">
        <text>a UDP-3-O-[(3R)-3-hydroxyacyl]-N-acetyl-alpha-D-glucosamine + H2O = a UDP-3-O-[(3R)-3-hydroxyacyl]-alpha-D-glucosamine + acetate</text>
        <dbReference type="Rhea" id="RHEA:67816"/>
        <dbReference type="ChEBI" id="CHEBI:15377"/>
        <dbReference type="ChEBI" id="CHEBI:30089"/>
        <dbReference type="ChEBI" id="CHEBI:137740"/>
        <dbReference type="ChEBI" id="CHEBI:173225"/>
        <dbReference type="EC" id="3.5.1.108"/>
    </reaction>
</comment>
<dbReference type="PANTHER" id="PTHR33694:SF1">
    <property type="entry name" value="UDP-3-O-ACYL-N-ACETYLGLUCOSAMINE DEACETYLASE 1, MITOCHONDRIAL-RELATED"/>
    <property type="match status" value="1"/>
</dbReference>
<evidence type="ECO:0000256" key="3">
    <source>
        <dbReference type="ARBA" id="ARBA00005002"/>
    </source>
</evidence>
<evidence type="ECO:0000256" key="5">
    <source>
        <dbReference type="ARBA" id="ARBA00022516"/>
    </source>
</evidence>
<evidence type="ECO:0000256" key="1">
    <source>
        <dbReference type="ARBA" id="ARBA00001947"/>
    </source>
</evidence>
<evidence type="ECO:0000256" key="10">
    <source>
        <dbReference type="ARBA" id="ARBA00023098"/>
    </source>
</evidence>
<dbReference type="PANTHER" id="PTHR33694">
    <property type="entry name" value="UDP-3-O-ACYL-N-ACETYLGLUCOSAMINE DEACETYLASE 1, MITOCHONDRIAL-RELATED"/>
    <property type="match status" value="1"/>
</dbReference>
<dbReference type="GO" id="GO:0016020">
    <property type="term" value="C:membrane"/>
    <property type="evidence" value="ECO:0007669"/>
    <property type="project" value="GOC"/>
</dbReference>
<dbReference type="SUPFAM" id="SSF54211">
    <property type="entry name" value="Ribosomal protein S5 domain 2-like"/>
    <property type="match status" value="2"/>
</dbReference>
<dbReference type="Proteomes" id="UP000594463">
    <property type="component" value="Chromosome"/>
</dbReference>
<evidence type="ECO:0000256" key="6">
    <source>
        <dbReference type="ARBA" id="ARBA00022556"/>
    </source>
</evidence>
<keyword evidence="8 13" id="KW-0378">Hydrolase</keyword>
<evidence type="ECO:0000256" key="7">
    <source>
        <dbReference type="ARBA" id="ARBA00022723"/>
    </source>
</evidence>
<evidence type="ECO:0000256" key="9">
    <source>
        <dbReference type="ARBA" id="ARBA00022833"/>
    </source>
</evidence>